<evidence type="ECO:0000256" key="1">
    <source>
        <dbReference type="ARBA" id="ARBA00022723"/>
    </source>
</evidence>
<proteinExistence type="predicted"/>
<dbReference type="Pfam" id="PF00172">
    <property type="entry name" value="Zn_clus"/>
    <property type="match status" value="1"/>
</dbReference>
<dbReference type="InterPro" id="IPR007219">
    <property type="entry name" value="XnlR_reg_dom"/>
</dbReference>
<reference evidence="4" key="1">
    <citation type="submission" date="2018-03" db="EMBL/GenBank/DDBJ databases">
        <authorList>
            <person name="Guldener U."/>
        </authorList>
    </citation>
    <scope>NUCLEOTIDE SEQUENCE</scope>
</reference>
<sequence length="644" mass="71839">MSNRPAISRRSCDQCRARKIGCDRGTPCSNCLSARVNCTHSTVAPKPASARQRVLISEQYERKIDNISRDVDSIKSLLAELITTTQPSPKNASISEKLSTAEAALALQSNSLTAPPPRWDCSEHIVAFVKSVGQDTSLAKTNPKWKETISSLESLANALESSYPTPGLASTRPKLDEQLNNTPTPPLEAISDALRWATAHAADFRIAWICNFLPLALFQQICTKVHFGVDDYSEAESIIANSFLSYVFAEYAVIYGDAKHRKYCHFFRSSLGRALSKLPLLSTASLELVAALTLGALYMVEENRATQSWTLISTAMALCQTLGYHRLGTSPGGNNEMQSRLFWAVYNYERGLSLRLGRCSGILDSQITLPVQPDEHRSIRHGRIQGKIYDQLYRPNALSTATQTRVEAGNTLAHELQLIIDETQVDISEALNQDRDMEGDPMKVIYLHCDLVCQSSMLSMILRAVPGFQDGNVHDRYITVARNTLDLHDQCMRLVKGCRDPLLVRRYISWAVLYTPFFPFSIVFSNAIQNSDSDDLDRLDRFVASFKSETADSDPATHPYRVYELLSQTARLYVESGIRPSHTDKASPNPSDLTMVDDAVVNPAEVSSVEIPARGDDHNSDFDAGDWFQSNQQFMWLLHENIPY</sequence>
<keyword evidence="1" id="KW-0479">Metal-binding</keyword>
<dbReference type="InterPro" id="IPR036864">
    <property type="entry name" value="Zn2-C6_fun-type_DNA-bd_sf"/>
</dbReference>
<evidence type="ECO:0000313" key="4">
    <source>
        <dbReference type="EMBL" id="SPJ78953.1"/>
    </source>
</evidence>
<dbReference type="SUPFAM" id="SSF57701">
    <property type="entry name" value="Zn2/Cys6 DNA-binding domain"/>
    <property type="match status" value="1"/>
</dbReference>
<gene>
    <name evidence="4" type="ORF">FTOL_07344</name>
</gene>
<dbReference type="Gene3D" id="4.10.240.10">
    <property type="entry name" value="Zn(2)-C6 fungal-type DNA-binding domain"/>
    <property type="match status" value="1"/>
</dbReference>
<dbReference type="PANTHER" id="PTHR46910:SF5">
    <property type="entry name" value="ZN(II)2CYS6 TRANSCRIPTION FACTOR (EUROFUNG)"/>
    <property type="match status" value="1"/>
</dbReference>
<dbReference type="PANTHER" id="PTHR46910">
    <property type="entry name" value="TRANSCRIPTION FACTOR PDR1"/>
    <property type="match status" value="1"/>
</dbReference>
<dbReference type="GO" id="GO:0003677">
    <property type="term" value="F:DNA binding"/>
    <property type="evidence" value="ECO:0007669"/>
    <property type="project" value="InterPro"/>
</dbReference>
<evidence type="ECO:0000313" key="5">
    <source>
        <dbReference type="Proteomes" id="UP001187734"/>
    </source>
</evidence>
<accession>A0AAE8SIW8</accession>
<keyword evidence="2" id="KW-0539">Nucleus</keyword>
<dbReference type="Pfam" id="PF04082">
    <property type="entry name" value="Fungal_trans"/>
    <property type="match status" value="1"/>
</dbReference>
<dbReference type="CDD" id="cd00067">
    <property type="entry name" value="GAL4"/>
    <property type="match status" value="1"/>
</dbReference>
<dbReference type="InterPro" id="IPR050987">
    <property type="entry name" value="AtrR-like"/>
</dbReference>
<dbReference type="CDD" id="cd12148">
    <property type="entry name" value="fungal_TF_MHR"/>
    <property type="match status" value="1"/>
</dbReference>
<dbReference type="SMART" id="SM00066">
    <property type="entry name" value="GAL4"/>
    <property type="match status" value="1"/>
</dbReference>
<keyword evidence="5" id="KW-1185">Reference proteome</keyword>
<feature type="domain" description="Zn(2)-C6 fungal-type" evidence="3">
    <location>
        <begin position="11"/>
        <end position="40"/>
    </location>
</feature>
<evidence type="ECO:0000259" key="3">
    <source>
        <dbReference type="PROSITE" id="PS50048"/>
    </source>
</evidence>
<name>A0AAE8SIW8_9HYPO</name>
<organism evidence="4 5">
    <name type="scientific">Fusarium torulosum</name>
    <dbReference type="NCBI Taxonomy" id="33205"/>
    <lineage>
        <taxon>Eukaryota</taxon>
        <taxon>Fungi</taxon>
        <taxon>Dikarya</taxon>
        <taxon>Ascomycota</taxon>
        <taxon>Pezizomycotina</taxon>
        <taxon>Sordariomycetes</taxon>
        <taxon>Hypocreomycetidae</taxon>
        <taxon>Hypocreales</taxon>
        <taxon>Nectriaceae</taxon>
        <taxon>Fusarium</taxon>
    </lineage>
</organism>
<dbReference type="GO" id="GO:0008270">
    <property type="term" value="F:zinc ion binding"/>
    <property type="evidence" value="ECO:0007669"/>
    <property type="project" value="InterPro"/>
</dbReference>
<comment type="caution">
    <text evidence="4">The sequence shown here is derived from an EMBL/GenBank/DDBJ whole genome shotgun (WGS) entry which is preliminary data.</text>
</comment>
<evidence type="ECO:0000256" key="2">
    <source>
        <dbReference type="ARBA" id="ARBA00023242"/>
    </source>
</evidence>
<protein>
    <recommendedName>
        <fullName evidence="3">Zn(2)-C6 fungal-type domain-containing protein</fullName>
    </recommendedName>
</protein>
<dbReference type="GO" id="GO:0006351">
    <property type="term" value="P:DNA-templated transcription"/>
    <property type="evidence" value="ECO:0007669"/>
    <property type="project" value="InterPro"/>
</dbReference>
<dbReference type="GO" id="GO:0000981">
    <property type="term" value="F:DNA-binding transcription factor activity, RNA polymerase II-specific"/>
    <property type="evidence" value="ECO:0007669"/>
    <property type="project" value="InterPro"/>
</dbReference>
<dbReference type="SMART" id="SM00906">
    <property type="entry name" value="Fungal_trans"/>
    <property type="match status" value="1"/>
</dbReference>
<dbReference type="PROSITE" id="PS50048">
    <property type="entry name" value="ZN2_CY6_FUNGAL_2"/>
    <property type="match status" value="1"/>
</dbReference>
<dbReference type="PROSITE" id="PS00463">
    <property type="entry name" value="ZN2_CY6_FUNGAL_1"/>
    <property type="match status" value="1"/>
</dbReference>
<dbReference type="Proteomes" id="UP001187734">
    <property type="component" value="Unassembled WGS sequence"/>
</dbReference>
<dbReference type="InterPro" id="IPR001138">
    <property type="entry name" value="Zn2Cys6_DnaBD"/>
</dbReference>
<dbReference type="EMBL" id="ONZP01000247">
    <property type="protein sequence ID" value="SPJ78953.1"/>
    <property type="molecule type" value="Genomic_DNA"/>
</dbReference>
<dbReference type="AlphaFoldDB" id="A0AAE8SIW8"/>